<dbReference type="AlphaFoldDB" id="A0A7I8IND5"/>
<feature type="domain" description="Thioredoxin" evidence="1">
    <location>
        <begin position="16"/>
        <end position="45"/>
    </location>
</feature>
<dbReference type="PANTHER" id="PTHR10438">
    <property type="entry name" value="THIOREDOXIN"/>
    <property type="match status" value="1"/>
</dbReference>
<reference evidence="2 3" key="1">
    <citation type="submission" date="2019-12" db="EMBL/GenBank/DDBJ databases">
        <authorList>
            <person name="Scholz U."/>
            <person name="Mascher M."/>
            <person name="Fiebig A."/>
        </authorList>
    </citation>
    <scope>NUCLEOTIDE SEQUENCE</scope>
</reference>
<dbReference type="InterPro" id="IPR050620">
    <property type="entry name" value="Thioredoxin_H-type-like"/>
</dbReference>
<dbReference type="EMBL" id="LR743592">
    <property type="protein sequence ID" value="CAA2619641.1"/>
    <property type="molecule type" value="Genomic_DNA"/>
</dbReference>
<dbReference type="CDD" id="cd02947">
    <property type="entry name" value="TRX_family"/>
    <property type="match status" value="1"/>
</dbReference>
<dbReference type="InterPro" id="IPR036249">
    <property type="entry name" value="Thioredoxin-like_sf"/>
</dbReference>
<organism evidence="2">
    <name type="scientific">Spirodela intermedia</name>
    <name type="common">Intermediate duckweed</name>
    <dbReference type="NCBI Taxonomy" id="51605"/>
    <lineage>
        <taxon>Eukaryota</taxon>
        <taxon>Viridiplantae</taxon>
        <taxon>Streptophyta</taxon>
        <taxon>Embryophyta</taxon>
        <taxon>Tracheophyta</taxon>
        <taxon>Spermatophyta</taxon>
        <taxon>Magnoliopsida</taxon>
        <taxon>Liliopsida</taxon>
        <taxon>Araceae</taxon>
        <taxon>Lemnoideae</taxon>
        <taxon>Spirodela</taxon>
    </lineage>
</organism>
<sequence>MRDCRSSEEGSLLDCLVVLYFTAAWCGPCRFMAPVYESLAGKYPGRCGREVGHQQCASLLLLKDGKEVDRVVGATRLGLRGRLRCIPVSNNEEKCENF</sequence>
<gene>
    <name evidence="2" type="ORF">SI7747_05005810</name>
</gene>
<accession>A0A7I8IND5</accession>
<dbReference type="PROSITE" id="PS00194">
    <property type="entry name" value="THIOREDOXIN_1"/>
    <property type="match status" value="1"/>
</dbReference>
<dbReference type="InterPro" id="IPR017937">
    <property type="entry name" value="Thioredoxin_CS"/>
</dbReference>
<dbReference type="Proteomes" id="UP001189122">
    <property type="component" value="Unassembled WGS sequence"/>
</dbReference>
<protein>
    <recommendedName>
        <fullName evidence="1">Thioredoxin domain-containing protein</fullName>
    </recommendedName>
</protein>
<name>A0A7I8IND5_SPIIN</name>
<proteinExistence type="predicted"/>
<dbReference type="Pfam" id="PF00085">
    <property type="entry name" value="Thioredoxin"/>
    <property type="match status" value="1"/>
</dbReference>
<dbReference type="Gene3D" id="3.40.30.10">
    <property type="entry name" value="Glutaredoxin"/>
    <property type="match status" value="1"/>
</dbReference>
<evidence type="ECO:0000259" key="1">
    <source>
        <dbReference type="Pfam" id="PF00085"/>
    </source>
</evidence>
<dbReference type="InterPro" id="IPR013766">
    <property type="entry name" value="Thioredoxin_domain"/>
</dbReference>
<evidence type="ECO:0000313" key="2">
    <source>
        <dbReference type="EMBL" id="CAA2619641.1"/>
    </source>
</evidence>
<evidence type="ECO:0000313" key="3">
    <source>
        <dbReference type="Proteomes" id="UP001189122"/>
    </source>
</evidence>
<dbReference type="PANTHER" id="PTHR10438:SF460">
    <property type="entry name" value="THIOREDOXIN"/>
    <property type="match status" value="1"/>
</dbReference>
<dbReference type="SUPFAM" id="SSF52833">
    <property type="entry name" value="Thioredoxin-like"/>
    <property type="match status" value="1"/>
</dbReference>
<dbReference type="EMBL" id="CACRZD030000005">
    <property type="protein sequence ID" value="CAA6659388.1"/>
    <property type="molecule type" value="Genomic_DNA"/>
</dbReference>
<keyword evidence="3" id="KW-1185">Reference proteome</keyword>